<reference evidence="1" key="2">
    <citation type="journal article" date="2015" name="Data Brief">
        <title>Shoot transcriptome of the giant reed, Arundo donax.</title>
        <authorList>
            <person name="Barrero R.A."/>
            <person name="Guerrero F.D."/>
            <person name="Moolhuijzen P."/>
            <person name="Goolsby J.A."/>
            <person name="Tidwell J."/>
            <person name="Bellgard S.E."/>
            <person name="Bellgard M.I."/>
        </authorList>
    </citation>
    <scope>NUCLEOTIDE SEQUENCE</scope>
    <source>
        <tissue evidence="1">Shoot tissue taken approximately 20 cm above the soil surface</tissue>
    </source>
</reference>
<dbReference type="EMBL" id="GBRH01202835">
    <property type="protein sequence ID" value="JAD95060.1"/>
    <property type="molecule type" value="Transcribed_RNA"/>
</dbReference>
<reference evidence="1" key="1">
    <citation type="submission" date="2014-09" db="EMBL/GenBank/DDBJ databases">
        <authorList>
            <person name="Magalhaes I.L.F."/>
            <person name="Oliveira U."/>
            <person name="Santos F.R."/>
            <person name="Vidigal T.H.D.A."/>
            <person name="Brescovit A.D."/>
            <person name="Santos A.J."/>
        </authorList>
    </citation>
    <scope>NUCLEOTIDE SEQUENCE</scope>
    <source>
        <tissue evidence="1">Shoot tissue taken approximately 20 cm above the soil surface</tissue>
    </source>
</reference>
<protein>
    <submittedName>
        <fullName evidence="1">Uncharacterized protein</fullName>
    </submittedName>
</protein>
<dbReference type="AlphaFoldDB" id="A0A0A9EAV3"/>
<proteinExistence type="predicted"/>
<organism evidence="1">
    <name type="scientific">Arundo donax</name>
    <name type="common">Giant reed</name>
    <name type="synonym">Donax arundinaceus</name>
    <dbReference type="NCBI Taxonomy" id="35708"/>
    <lineage>
        <taxon>Eukaryota</taxon>
        <taxon>Viridiplantae</taxon>
        <taxon>Streptophyta</taxon>
        <taxon>Embryophyta</taxon>
        <taxon>Tracheophyta</taxon>
        <taxon>Spermatophyta</taxon>
        <taxon>Magnoliopsida</taxon>
        <taxon>Liliopsida</taxon>
        <taxon>Poales</taxon>
        <taxon>Poaceae</taxon>
        <taxon>PACMAD clade</taxon>
        <taxon>Arundinoideae</taxon>
        <taxon>Arundineae</taxon>
        <taxon>Arundo</taxon>
    </lineage>
</organism>
<sequence>MRQGSQGGGDGEPMEEEML</sequence>
<accession>A0A0A9EAV3</accession>
<evidence type="ECO:0000313" key="1">
    <source>
        <dbReference type="EMBL" id="JAD95060.1"/>
    </source>
</evidence>
<name>A0A0A9EAV3_ARUDO</name>